<sequence length="147" mass="16008">MIEGSTVMSTDEGESERVSAEKQSSTVHETGSVKERHNKFVSGANQTSNMGKIYQVIVNGLKGEKISIDLGHSEEEMNNLIVLELKKKIAAKLPGNSGDDVTRIRLVFTDKMLDDSNTLSSYGIQDKSVIQMVIQLPGGGHSVQMDL</sequence>
<evidence type="ECO:0000313" key="3">
    <source>
        <dbReference type="Ensembl" id="ENSSFOP00015010107.2"/>
    </source>
</evidence>
<organism evidence="3 4">
    <name type="scientific">Scleropages formosus</name>
    <name type="common">Asian bonytongue</name>
    <name type="synonym">Osteoglossum formosum</name>
    <dbReference type="NCBI Taxonomy" id="113540"/>
    <lineage>
        <taxon>Eukaryota</taxon>
        <taxon>Metazoa</taxon>
        <taxon>Chordata</taxon>
        <taxon>Craniata</taxon>
        <taxon>Vertebrata</taxon>
        <taxon>Euteleostomi</taxon>
        <taxon>Actinopterygii</taxon>
        <taxon>Neopterygii</taxon>
        <taxon>Teleostei</taxon>
        <taxon>Osteoglossocephala</taxon>
        <taxon>Osteoglossomorpha</taxon>
        <taxon>Osteoglossiformes</taxon>
        <taxon>Osteoglossidae</taxon>
        <taxon>Scleropages</taxon>
    </lineage>
</organism>
<reference evidence="3" key="3">
    <citation type="submission" date="2025-09" db="UniProtKB">
        <authorList>
            <consortium name="Ensembl"/>
        </authorList>
    </citation>
    <scope>IDENTIFICATION</scope>
</reference>
<proteinExistence type="predicted"/>
<dbReference type="Ensembl" id="ENSSFOT00015010245.2">
    <property type="protein sequence ID" value="ENSSFOP00015010107.2"/>
    <property type="gene ID" value="ENSSFOG00015006569.2"/>
</dbReference>
<dbReference type="Gene3D" id="3.10.20.90">
    <property type="entry name" value="Phosphatidylinositol 3-kinase Catalytic Subunit, Chain A, domain 1"/>
    <property type="match status" value="1"/>
</dbReference>
<dbReference type="InterPro" id="IPR029071">
    <property type="entry name" value="Ubiquitin-like_domsf"/>
</dbReference>
<accession>A0A8C9RDB4</accession>
<protein>
    <recommendedName>
        <fullName evidence="2">Ubiquitin-like domain-containing protein</fullName>
    </recommendedName>
</protein>
<dbReference type="Proteomes" id="UP000694397">
    <property type="component" value="Chromosome 11"/>
</dbReference>
<dbReference type="InterPro" id="IPR000626">
    <property type="entry name" value="Ubiquitin-like_dom"/>
</dbReference>
<feature type="region of interest" description="Disordered" evidence="1">
    <location>
        <begin position="1"/>
        <end position="44"/>
    </location>
</feature>
<dbReference type="CDD" id="cd17039">
    <property type="entry name" value="Ubl_ubiquitin_like"/>
    <property type="match status" value="1"/>
</dbReference>
<evidence type="ECO:0000259" key="2">
    <source>
        <dbReference type="PROSITE" id="PS50053"/>
    </source>
</evidence>
<dbReference type="PROSITE" id="PS50053">
    <property type="entry name" value="UBIQUITIN_2"/>
    <property type="match status" value="1"/>
</dbReference>
<dbReference type="SUPFAM" id="SSF54236">
    <property type="entry name" value="Ubiquitin-like"/>
    <property type="match status" value="1"/>
</dbReference>
<evidence type="ECO:0000256" key="1">
    <source>
        <dbReference type="SAM" id="MobiDB-lite"/>
    </source>
</evidence>
<reference evidence="3 4" key="1">
    <citation type="submission" date="2019-04" db="EMBL/GenBank/DDBJ databases">
        <authorList>
            <consortium name="Wellcome Sanger Institute Data Sharing"/>
        </authorList>
    </citation>
    <scope>NUCLEOTIDE SEQUENCE [LARGE SCALE GENOMIC DNA]</scope>
</reference>
<name>A0A8C9RDB4_SCLFO</name>
<evidence type="ECO:0000313" key="4">
    <source>
        <dbReference type="Proteomes" id="UP000694397"/>
    </source>
</evidence>
<feature type="domain" description="Ubiquitin-like" evidence="2">
    <location>
        <begin position="82"/>
        <end position="139"/>
    </location>
</feature>
<dbReference type="OrthoDB" id="428577at2759"/>
<dbReference type="GeneTree" id="ENSGT00990000204936"/>
<dbReference type="Pfam" id="PF00240">
    <property type="entry name" value="ubiquitin"/>
    <property type="match status" value="1"/>
</dbReference>
<dbReference type="SMART" id="SM00213">
    <property type="entry name" value="UBQ"/>
    <property type="match status" value="1"/>
</dbReference>
<reference evidence="3" key="2">
    <citation type="submission" date="2025-08" db="UniProtKB">
        <authorList>
            <consortium name="Ensembl"/>
        </authorList>
    </citation>
    <scope>IDENTIFICATION</scope>
</reference>
<dbReference type="AlphaFoldDB" id="A0A8C9RDB4"/>
<keyword evidence="4" id="KW-1185">Reference proteome</keyword>